<reference evidence="2 3" key="1">
    <citation type="journal article" date="2021" name="Commun. Biol.">
        <title>The genome of Shorea leprosula (Dipterocarpaceae) highlights the ecological relevance of drought in aseasonal tropical rainforests.</title>
        <authorList>
            <person name="Ng K.K.S."/>
            <person name="Kobayashi M.J."/>
            <person name="Fawcett J.A."/>
            <person name="Hatakeyama M."/>
            <person name="Paape T."/>
            <person name="Ng C.H."/>
            <person name="Ang C.C."/>
            <person name="Tnah L.H."/>
            <person name="Lee C.T."/>
            <person name="Nishiyama T."/>
            <person name="Sese J."/>
            <person name="O'Brien M.J."/>
            <person name="Copetti D."/>
            <person name="Mohd Noor M.I."/>
            <person name="Ong R.C."/>
            <person name="Putra M."/>
            <person name="Sireger I.Z."/>
            <person name="Indrioko S."/>
            <person name="Kosugi Y."/>
            <person name="Izuno A."/>
            <person name="Isagi Y."/>
            <person name="Lee S.L."/>
            <person name="Shimizu K.K."/>
        </authorList>
    </citation>
    <scope>NUCLEOTIDE SEQUENCE [LARGE SCALE GENOMIC DNA]</scope>
    <source>
        <strain evidence="2">214</strain>
    </source>
</reference>
<dbReference type="AlphaFoldDB" id="A0AAV5JQ48"/>
<keyword evidence="3" id="KW-1185">Reference proteome</keyword>
<gene>
    <name evidence="2" type="ORF">SLEP1_g24486</name>
</gene>
<sequence length="88" mass="10137">MAPTSSPCQLWFACWNSGAQNWVPRRNPNWVPRGEPRSGFPRRNPVSGFLAWNPVRVPARGTQNWVPREDGEDDAEDEGRKKKKMPFM</sequence>
<protein>
    <submittedName>
        <fullName evidence="2">Uncharacterized protein</fullName>
    </submittedName>
</protein>
<dbReference type="Proteomes" id="UP001054252">
    <property type="component" value="Unassembled WGS sequence"/>
</dbReference>
<name>A0AAV5JQ48_9ROSI</name>
<evidence type="ECO:0000313" key="2">
    <source>
        <dbReference type="EMBL" id="GKV13484.1"/>
    </source>
</evidence>
<accession>A0AAV5JQ48</accession>
<dbReference type="EMBL" id="BPVZ01000039">
    <property type="protein sequence ID" value="GKV13484.1"/>
    <property type="molecule type" value="Genomic_DNA"/>
</dbReference>
<organism evidence="2 3">
    <name type="scientific">Rubroshorea leprosula</name>
    <dbReference type="NCBI Taxonomy" id="152421"/>
    <lineage>
        <taxon>Eukaryota</taxon>
        <taxon>Viridiplantae</taxon>
        <taxon>Streptophyta</taxon>
        <taxon>Embryophyta</taxon>
        <taxon>Tracheophyta</taxon>
        <taxon>Spermatophyta</taxon>
        <taxon>Magnoliopsida</taxon>
        <taxon>eudicotyledons</taxon>
        <taxon>Gunneridae</taxon>
        <taxon>Pentapetalae</taxon>
        <taxon>rosids</taxon>
        <taxon>malvids</taxon>
        <taxon>Malvales</taxon>
        <taxon>Dipterocarpaceae</taxon>
        <taxon>Rubroshorea</taxon>
    </lineage>
</organism>
<comment type="caution">
    <text evidence="2">The sequence shown here is derived from an EMBL/GenBank/DDBJ whole genome shotgun (WGS) entry which is preliminary data.</text>
</comment>
<evidence type="ECO:0000256" key="1">
    <source>
        <dbReference type="SAM" id="MobiDB-lite"/>
    </source>
</evidence>
<evidence type="ECO:0000313" key="3">
    <source>
        <dbReference type="Proteomes" id="UP001054252"/>
    </source>
</evidence>
<feature type="region of interest" description="Disordered" evidence="1">
    <location>
        <begin position="61"/>
        <end position="88"/>
    </location>
</feature>
<proteinExistence type="predicted"/>